<protein>
    <submittedName>
        <fullName evidence="1">Uncharacterized protein</fullName>
    </submittedName>
</protein>
<dbReference type="AlphaFoldDB" id="A0A067LUQ7"/>
<dbReference type="InParanoid" id="A0A067LUQ7"/>
<accession>A0A067LUQ7</accession>
<reference evidence="2" key="1">
    <citation type="journal article" date="2014" name="Proc. Natl. Acad. Sci. U.S.A.">
        <title>Extensive sampling of basidiomycete genomes demonstrates inadequacy of the white-rot/brown-rot paradigm for wood decay fungi.</title>
        <authorList>
            <person name="Riley R."/>
            <person name="Salamov A.A."/>
            <person name="Brown D.W."/>
            <person name="Nagy L.G."/>
            <person name="Floudas D."/>
            <person name="Held B.W."/>
            <person name="Levasseur A."/>
            <person name="Lombard V."/>
            <person name="Morin E."/>
            <person name="Otillar R."/>
            <person name="Lindquist E.A."/>
            <person name="Sun H."/>
            <person name="LaButti K.M."/>
            <person name="Schmutz J."/>
            <person name="Jabbour D."/>
            <person name="Luo H."/>
            <person name="Baker S.E."/>
            <person name="Pisabarro A.G."/>
            <person name="Walton J.D."/>
            <person name="Blanchette R.A."/>
            <person name="Henrissat B."/>
            <person name="Martin F."/>
            <person name="Cullen D."/>
            <person name="Hibbett D.S."/>
            <person name="Grigoriev I.V."/>
        </authorList>
    </citation>
    <scope>NUCLEOTIDE SEQUENCE [LARGE SCALE GENOMIC DNA]</scope>
    <source>
        <strain evidence="2">FD-172 SS1</strain>
    </source>
</reference>
<name>A0A067LUQ7_BOTB1</name>
<dbReference type="Proteomes" id="UP000027195">
    <property type="component" value="Unassembled WGS sequence"/>
</dbReference>
<dbReference type="EMBL" id="KL198122">
    <property type="protein sequence ID" value="KDQ06819.1"/>
    <property type="molecule type" value="Genomic_DNA"/>
</dbReference>
<organism evidence="1 2">
    <name type="scientific">Botryobasidium botryosum (strain FD-172 SS1)</name>
    <dbReference type="NCBI Taxonomy" id="930990"/>
    <lineage>
        <taxon>Eukaryota</taxon>
        <taxon>Fungi</taxon>
        <taxon>Dikarya</taxon>
        <taxon>Basidiomycota</taxon>
        <taxon>Agaricomycotina</taxon>
        <taxon>Agaricomycetes</taxon>
        <taxon>Cantharellales</taxon>
        <taxon>Botryobasidiaceae</taxon>
        <taxon>Botryobasidium</taxon>
    </lineage>
</organism>
<dbReference type="HOGENOM" id="CLU_1586205_0_0_1"/>
<evidence type="ECO:0000313" key="2">
    <source>
        <dbReference type="Proteomes" id="UP000027195"/>
    </source>
</evidence>
<sequence length="168" mass="18857">MKDFLNRKHSVSRLRYFGIMTHYRCIVDLETAEPMALVIEFATSESATAALNFRAKGCRTCIVNEKSPWFVVPALGGGQENSKPKDCTLGPPRPPIFAAMNEKLAAADDFMHYFEQEHPAEFKSLAASGLDEDGIGERKAFSLVDGADEMEKYWVERATRVEAQYVEE</sequence>
<keyword evidence="2" id="KW-1185">Reference proteome</keyword>
<gene>
    <name evidence="1" type="ORF">BOTBODRAFT_181225</name>
</gene>
<evidence type="ECO:0000313" key="1">
    <source>
        <dbReference type="EMBL" id="KDQ06819.1"/>
    </source>
</evidence>
<proteinExistence type="predicted"/>